<evidence type="ECO:0000259" key="2">
    <source>
        <dbReference type="Pfam" id="PF19343"/>
    </source>
</evidence>
<evidence type="ECO:0000313" key="4">
    <source>
        <dbReference type="Proteomes" id="UP000001064"/>
    </source>
</evidence>
<proteinExistence type="predicted"/>
<dbReference type="InterPro" id="IPR045967">
    <property type="entry name" value="HAM1-like_N"/>
</dbReference>
<dbReference type="RefSeq" id="XP_003291151.1">
    <property type="nucleotide sequence ID" value="XM_003291103.1"/>
</dbReference>
<dbReference type="OrthoDB" id="19394at2759"/>
<dbReference type="Gene3D" id="3.15.10.10">
    <property type="entry name" value="Bactericidal permeability-increasing protein, domain 1"/>
    <property type="match status" value="1"/>
</dbReference>
<reference evidence="4" key="1">
    <citation type="journal article" date="2011" name="Genome Biol.">
        <title>Comparative genomics of the social amoebae Dictyostelium discoideum and Dictyostelium purpureum.</title>
        <authorList>
            <consortium name="US DOE Joint Genome Institute (JGI-PGF)"/>
            <person name="Sucgang R."/>
            <person name="Kuo A."/>
            <person name="Tian X."/>
            <person name="Salerno W."/>
            <person name="Parikh A."/>
            <person name="Feasley C.L."/>
            <person name="Dalin E."/>
            <person name="Tu H."/>
            <person name="Huang E."/>
            <person name="Barry K."/>
            <person name="Lindquist E."/>
            <person name="Shapiro H."/>
            <person name="Bruce D."/>
            <person name="Schmutz J."/>
            <person name="Salamov A."/>
            <person name="Fey P."/>
            <person name="Gaudet P."/>
            <person name="Anjard C."/>
            <person name="Babu M.M."/>
            <person name="Basu S."/>
            <person name="Bushmanova Y."/>
            <person name="van der Wel H."/>
            <person name="Katoh-Kurasawa M."/>
            <person name="Dinh C."/>
            <person name="Coutinho P.M."/>
            <person name="Saito T."/>
            <person name="Elias M."/>
            <person name="Schaap P."/>
            <person name="Kay R.R."/>
            <person name="Henrissat B."/>
            <person name="Eichinger L."/>
            <person name="Rivero F."/>
            <person name="Putnam N.H."/>
            <person name="West C.M."/>
            <person name="Loomis W.F."/>
            <person name="Chisholm R.L."/>
            <person name="Shaulsky G."/>
            <person name="Strassmann J.E."/>
            <person name="Queller D.C."/>
            <person name="Kuspa A."/>
            <person name="Grigoriev I.V."/>
        </authorList>
    </citation>
    <scope>NUCLEOTIDE SEQUENCE [LARGE SCALE GENOMIC DNA]</scope>
    <source>
        <strain evidence="4">QSDP1</strain>
    </source>
</reference>
<feature type="region of interest" description="Disordered" evidence="1">
    <location>
        <begin position="690"/>
        <end position="717"/>
    </location>
</feature>
<name>F0ZUQ8_DICPU</name>
<dbReference type="SUPFAM" id="SSF55394">
    <property type="entry name" value="Bactericidal permeability-increasing protein, BPI"/>
    <property type="match status" value="1"/>
</dbReference>
<dbReference type="VEuPathDB" id="AmoebaDB:DICPUDRAFT_49657"/>
<dbReference type="KEGG" id="dpp:DICPUDRAFT_49657"/>
<feature type="compositionally biased region" description="Polar residues" evidence="1">
    <location>
        <begin position="48"/>
        <end position="58"/>
    </location>
</feature>
<protein>
    <recommendedName>
        <fullName evidence="2">HAM1-like N-terminal domain-containing protein</fullName>
    </recommendedName>
</protein>
<dbReference type="STRING" id="5786.F0ZUQ8"/>
<dbReference type="PANTHER" id="PTHR31138">
    <property type="entry name" value="CHROMOSOME 19, WHOLE GENOME SHOTGUN SEQUENCE"/>
    <property type="match status" value="1"/>
</dbReference>
<dbReference type="GeneID" id="10507339"/>
<evidence type="ECO:0000313" key="3">
    <source>
        <dbReference type="EMBL" id="EGC32309.1"/>
    </source>
</evidence>
<evidence type="ECO:0000256" key="1">
    <source>
        <dbReference type="SAM" id="MobiDB-lite"/>
    </source>
</evidence>
<dbReference type="AlphaFoldDB" id="F0ZUQ8"/>
<dbReference type="InterPro" id="IPR017943">
    <property type="entry name" value="Bactericidal_perm-incr_a/b_dom"/>
</dbReference>
<feature type="domain" description="HAM1-like N-terminal" evidence="2">
    <location>
        <begin position="287"/>
        <end position="564"/>
    </location>
</feature>
<dbReference type="Pfam" id="PF19343">
    <property type="entry name" value="HAM1_N"/>
    <property type="match status" value="1"/>
</dbReference>
<dbReference type="EMBL" id="GL871199">
    <property type="protein sequence ID" value="EGC32309.1"/>
    <property type="molecule type" value="Genomic_DNA"/>
</dbReference>
<dbReference type="InParanoid" id="F0ZUQ8"/>
<keyword evidence="4" id="KW-1185">Reference proteome</keyword>
<gene>
    <name evidence="3" type="ORF">DICPUDRAFT_49657</name>
</gene>
<dbReference type="PANTHER" id="PTHR31138:SF1">
    <property type="entry name" value="PDZ DOMAIN-CONTAINING PROTEIN"/>
    <property type="match status" value="1"/>
</dbReference>
<accession>F0ZUQ8</accession>
<sequence>MTKSKGREYFESGSSSKSPVAYVDSYGNPPKTSKKHGKESVYERSPKLGSSTTEATVHTKSKPKISGLEYRKDYIRNMDPNIVAPELDANGIPVNATSTNVSNLDLLKRHYNSLERLMETRIFREKADDPTKKVIYDIKNILADLILMVETRQTDQQFINLFKEARLFSGDISNDDELKVLLEDWKTTFIKLATGSESKGILRSTSKVVSDLKGSESIFRFLSEGSKFLQMIVLDKNSQFLDEQREVVFDQFYKVFRVLSGNPAWSDFVLNSKTLGSQVRETSAIESKNASTKIDTIKGNQHFNSMTDKLKILIQSFIKNKDVADVDMVFKYGGQSIDELQKNKGYSVFMEDFRNLTIELMENPDLIEDPAFRKAMRDLYAKAEQLITETKQSPALQKFAAESGRLKEGIATDELNSRLWTHFRSLLADLNTHTAAGNMRLAGQLKMLLVPFLLEEFRTITIPPQMGLTPDRNLGYRIGAINLSSIELLPENIHFEISHKTNADPYTLSIIDPDTIVWVELTAIRARIDSLTWEYEKFNFPRLKDSGLADIFLDGRGARVGVEIRLLKDGLQRKTQVLDSYCILDSFKVKLYHCKHSFIYKIFTSLLKNRIKFEIEKAVAQQVAKIIAETDYKMVGKYQVAKQNRLRFQSKMNSRVSEIKGKMKKNKKNKDAKEELKKKTNQFYKAVVGDKNSRPAQSSSEQYISGQPISTTTTTTRTESMVIPENTNTQYVSETTQKVTENNNEKVIQTQEQTTTVVGTSTN</sequence>
<feature type="compositionally biased region" description="Basic and acidic residues" evidence="1">
    <location>
        <begin position="1"/>
        <end position="10"/>
    </location>
</feature>
<feature type="region of interest" description="Disordered" evidence="1">
    <location>
        <begin position="1"/>
        <end position="63"/>
    </location>
</feature>
<organism evidence="3 4">
    <name type="scientific">Dictyostelium purpureum</name>
    <name type="common">Slime mold</name>
    <dbReference type="NCBI Taxonomy" id="5786"/>
    <lineage>
        <taxon>Eukaryota</taxon>
        <taxon>Amoebozoa</taxon>
        <taxon>Evosea</taxon>
        <taxon>Eumycetozoa</taxon>
        <taxon>Dictyostelia</taxon>
        <taxon>Dictyosteliales</taxon>
        <taxon>Dictyosteliaceae</taxon>
        <taxon>Dictyostelium</taxon>
    </lineage>
</organism>
<dbReference type="Proteomes" id="UP000001064">
    <property type="component" value="Unassembled WGS sequence"/>
</dbReference>
<feature type="compositionally biased region" description="Polar residues" evidence="1">
    <location>
        <begin position="694"/>
        <end position="710"/>
    </location>
</feature>
<dbReference type="eggNOG" id="ENOG502RE08">
    <property type="taxonomic scope" value="Eukaryota"/>
</dbReference>
<dbReference type="OMA" id="IHFEISH"/>
<dbReference type="GO" id="GO:0008289">
    <property type="term" value="F:lipid binding"/>
    <property type="evidence" value="ECO:0007669"/>
    <property type="project" value="InterPro"/>
</dbReference>